<dbReference type="RefSeq" id="WP_118025669.1">
    <property type="nucleotide sequence ID" value="NZ_QSFO01000012.1"/>
</dbReference>
<organism evidence="3 4">
    <name type="scientific">Eubacterium ventriosum</name>
    <dbReference type="NCBI Taxonomy" id="39496"/>
    <lineage>
        <taxon>Bacteria</taxon>
        <taxon>Bacillati</taxon>
        <taxon>Bacillota</taxon>
        <taxon>Clostridia</taxon>
        <taxon>Eubacteriales</taxon>
        <taxon>Eubacteriaceae</taxon>
        <taxon>Eubacterium</taxon>
    </lineage>
</organism>
<comment type="caution">
    <text evidence="3">The sequence shown here is derived from an EMBL/GenBank/DDBJ whole genome shotgun (WGS) entry which is preliminary data.</text>
</comment>
<name>A0A413RWY9_9FIRM</name>
<dbReference type="EC" id="3.4.22.71" evidence="3"/>
<evidence type="ECO:0000313" key="4">
    <source>
        <dbReference type="Proteomes" id="UP000284598"/>
    </source>
</evidence>
<dbReference type="CDD" id="cd05826">
    <property type="entry name" value="Sortase_B"/>
    <property type="match status" value="1"/>
</dbReference>
<dbReference type="GO" id="GO:0016787">
    <property type="term" value="F:hydrolase activity"/>
    <property type="evidence" value="ECO:0007669"/>
    <property type="project" value="UniProtKB-KW"/>
</dbReference>
<keyword evidence="1 3" id="KW-0378">Hydrolase</keyword>
<feature type="active site" description="Acyl-thioester intermediate" evidence="2">
    <location>
        <position position="233"/>
    </location>
</feature>
<evidence type="ECO:0000313" key="3">
    <source>
        <dbReference type="EMBL" id="RHA52993.1"/>
    </source>
</evidence>
<dbReference type="InterPro" id="IPR009835">
    <property type="entry name" value="SrtB"/>
</dbReference>
<dbReference type="EMBL" id="QSFO01000012">
    <property type="protein sequence ID" value="RHA52993.1"/>
    <property type="molecule type" value="Genomic_DNA"/>
</dbReference>
<dbReference type="AlphaFoldDB" id="A0A413RWY9"/>
<evidence type="ECO:0000256" key="2">
    <source>
        <dbReference type="PIRSR" id="PIRSR605754-1"/>
    </source>
</evidence>
<evidence type="ECO:0000256" key="1">
    <source>
        <dbReference type="ARBA" id="ARBA00022801"/>
    </source>
</evidence>
<dbReference type="InterPro" id="IPR023365">
    <property type="entry name" value="Sortase_dom-sf"/>
</dbReference>
<dbReference type="Pfam" id="PF04203">
    <property type="entry name" value="Sortase"/>
    <property type="match status" value="1"/>
</dbReference>
<dbReference type="NCBIfam" id="TIGR03064">
    <property type="entry name" value="sortase_srtB"/>
    <property type="match status" value="1"/>
</dbReference>
<dbReference type="InterPro" id="IPR005754">
    <property type="entry name" value="Sortase"/>
</dbReference>
<proteinExistence type="predicted"/>
<feature type="active site" description="Proton donor/acceptor" evidence="2">
    <location>
        <position position="135"/>
    </location>
</feature>
<dbReference type="SUPFAM" id="SSF63817">
    <property type="entry name" value="Sortase"/>
    <property type="match status" value="1"/>
</dbReference>
<gene>
    <name evidence="3" type="primary">srtB</name>
    <name evidence="3" type="ORF">DW929_10320</name>
</gene>
<protein>
    <submittedName>
        <fullName evidence="3">SrtB family sortase</fullName>
        <ecNumber evidence="3">3.4.22.71</ecNumber>
    </submittedName>
</protein>
<reference evidence="3 4" key="1">
    <citation type="submission" date="2018-08" db="EMBL/GenBank/DDBJ databases">
        <title>A genome reference for cultivated species of the human gut microbiota.</title>
        <authorList>
            <person name="Zou Y."/>
            <person name="Xue W."/>
            <person name="Luo G."/>
        </authorList>
    </citation>
    <scope>NUCLEOTIDE SEQUENCE [LARGE SCALE GENOMIC DNA]</scope>
    <source>
        <strain evidence="3 4">AM43-2</strain>
    </source>
</reference>
<dbReference type="Proteomes" id="UP000284598">
    <property type="component" value="Unassembled WGS sequence"/>
</dbReference>
<dbReference type="Gene3D" id="2.40.260.10">
    <property type="entry name" value="Sortase"/>
    <property type="match status" value="1"/>
</dbReference>
<sequence>MKNLKSRLIMFVLLVGLVFYGYKIVDYFYTSYDEKQNFNNVEKLVESEYEDEKIQYNDFEILKKYKKVYEKNNDLVGWIKIKDTNIDYPVMQTKDDYSYYLKRNFNKKYSIYGTPFVGEGCGINPNSDNVIIYGHNMKNGTMFADLNKYKDKKFYESHKGVQFDTLTEEGTYKVVYAFVTEVNKKDFFKYYEKINWNSKNEFNEYVSNLEQRKLYDTGEKIKKKDNLLTLSTCEKASDNSRMVVVCKKSKINDR</sequence>
<accession>A0A413RWY9</accession>